<dbReference type="Gene3D" id="2.130.10.10">
    <property type="entry name" value="YVTN repeat-like/Quinoprotein amine dehydrogenase"/>
    <property type="match status" value="1"/>
</dbReference>
<proteinExistence type="predicted"/>
<reference evidence="2 3" key="1">
    <citation type="submission" date="2013-11" db="EMBL/GenBank/DDBJ databases">
        <title>Complete genome sequence of Clostridum sp. M2/40.</title>
        <authorList>
            <person name="Wibberg D."/>
            <person name="Puehler A."/>
            <person name="Schlueter A."/>
        </authorList>
    </citation>
    <scope>NUCLEOTIDE SEQUENCE [LARGE SCALE GENOMIC DNA]</scope>
    <source>
        <strain evidence="3">M2/40</strain>
    </source>
</reference>
<dbReference type="STRING" id="1216932.CM240_0827"/>
<dbReference type="AlphaFoldDB" id="W6S129"/>
<gene>
    <name evidence="2" type="ORF">CM240_0827</name>
</gene>
<dbReference type="KEGG" id="clt:CM240_0827"/>
<evidence type="ECO:0000313" key="3">
    <source>
        <dbReference type="Proteomes" id="UP000019426"/>
    </source>
</evidence>
<dbReference type="PATRIC" id="fig|1216932.3.peg.813"/>
<feature type="transmembrane region" description="Helical" evidence="1">
    <location>
        <begin position="7"/>
        <end position="23"/>
    </location>
</feature>
<dbReference type="OrthoDB" id="1701846at2"/>
<accession>W6S129</accession>
<dbReference type="Proteomes" id="UP000019426">
    <property type="component" value="Chromosome M2/40_rep1"/>
</dbReference>
<dbReference type="SUPFAM" id="SSF110296">
    <property type="entry name" value="Oligoxyloglucan reducing end-specific cellobiohydrolase"/>
    <property type="match status" value="1"/>
</dbReference>
<organism evidence="2 3">
    <name type="scientific">Clostridium bornimense</name>
    <dbReference type="NCBI Taxonomy" id="1216932"/>
    <lineage>
        <taxon>Bacteria</taxon>
        <taxon>Bacillati</taxon>
        <taxon>Bacillota</taxon>
        <taxon>Clostridia</taxon>
        <taxon>Eubacteriales</taxon>
        <taxon>Clostridiaceae</taxon>
        <taxon>Clostridium</taxon>
    </lineage>
</organism>
<feature type="transmembrane region" description="Helical" evidence="1">
    <location>
        <begin position="75"/>
        <end position="95"/>
    </location>
</feature>
<name>W6S129_9CLOT</name>
<dbReference type="eggNOG" id="ENOG502Z8WA">
    <property type="taxonomic scope" value="Bacteria"/>
</dbReference>
<evidence type="ECO:0000313" key="2">
    <source>
        <dbReference type="EMBL" id="CDM67992.1"/>
    </source>
</evidence>
<evidence type="ECO:0000256" key="1">
    <source>
        <dbReference type="SAM" id="Phobius"/>
    </source>
</evidence>
<keyword evidence="1" id="KW-1133">Transmembrane helix</keyword>
<keyword evidence="1" id="KW-0812">Transmembrane</keyword>
<keyword evidence="3" id="KW-1185">Reference proteome</keyword>
<dbReference type="RefSeq" id="WP_044036747.1">
    <property type="nucleotide sequence ID" value="NZ_HG917868.1"/>
</dbReference>
<feature type="transmembrane region" description="Helical" evidence="1">
    <location>
        <begin position="43"/>
        <end position="63"/>
    </location>
</feature>
<dbReference type="InterPro" id="IPR015943">
    <property type="entry name" value="WD40/YVTN_repeat-like_dom_sf"/>
</dbReference>
<protein>
    <submittedName>
        <fullName evidence="2">Membrane protein</fullName>
    </submittedName>
</protein>
<keyword evidence="1" id="KW-0472">Membrane</keyword>
<dbReference type="HOGENOM" id="CLU_035212_0_0_9"/>
<sequence length="497" mass="58120">MKNKRSLFLYMLVNPIFIIVYWISWYEFVPVYQYGFLRTNIKILLLSGVFFIIWLIWFIVRRVEKNLWEKYRGFYKQWICIALILIMAITLKYGYEVYKITINSKGYFVDKYNEYKNTKEIVYENENKIYKDGLKGIINNISKEVELPKKLYISNLNLTFEEDGTITSFSAGIYGKDKKGKKKEYGISYYSDSTSKITIHSYSYGNTNEDDDYTVEQLNKCLNIIPLESDIESWWEGEEYGIIYKGKRNWGYEKEGILYIDFNGNIRGASKVLSEIKGKTISVYVPDKEEKITPKRYNFVKDLNNIESEDYVGIPSESEKNDENVLKVGETIFLEDGTVIYRFNEDIKYKLEVTSSSLGSRTYALYKLNKEDSSWVEINWIAFGMSMGQVSSITFINEDLGFVVLAYGSGNDAKVFRTEDGGKTYTQIKMKLVDARGMRFNVNPYDSTEKVYEKDGLLYLEVRQENDGYYAKSSEGLYISKDHGENWEFEKELDGEE</sequence>
<dbReference type="EMBL" id="HG917868">
    <property type="protein sequence ID" value="CDM67992.1"/>
    <property type="molecule type" value="Genomic_DNA"/>
</dbReference>